<dbReference type="PROSITE" id="PS50977">
    <property type="entry name" value="HTH_TETR_2"/>
    <property type="match status" value="1"/>
</dbReference>
<evidence type="ECO:0000256" key="1">
    <source>
        <dbReference type="ARBA" id="ARBA00023125"/>
    </source>
</evidence>
<evidence type="ECO:0000256" key="2">
    <source>
        <dbReference type="PROSITE-ProRule" id="PRU00335"/>
    </source>
</evidence>
<dbReference type="Pfam" id="PF00440">
    <property type="entry name" value="TetR_N"/>
    <property type="match status" value="1"/>
</dbReference>
<dbReference type="GO" id="GO:0003677">
    <property type="term" value="F:DNA binding"/>
    <property type="evidence" value="ECO:0007669"/>
    <property type="project" value="UniProtKB-UniRule"/>
</dbReference>
<evidence type="ECO:0000259" key="3">
    <source>
        <dbReference type="PROSITE" id="PS50977"/>
    </source>
</evidence>
<dbReference type="RefSeq" id="WP_103371867.1">
    <property type="nucleotide sequence ID" value="NZ_CBCRVO010000002.1"/>
</dbReference>
<keyword evidence="1 2" id="KW-0238">DNA-binding</keyword>
<dbReference type="SUPFAM" id="SSF46689">
    <property type="entry name" value="Homeodomain-like"/>
    <property type="match status" value="1"/>
</dbReference>
<name>A0A2K4FC36_9STAP</name>
<dbReference type="PANTHER" id="PTHR43479">
    <property type="entry name" value="ACREF/ENVCD OPERON REPRESSOR-RELATED"/>
    <property type="match status" value="1"/>
</dbReference>
<comment type="caution">
    <text evidence="4">The sequence shown here is derived from an EMBL/GenBank/DDBJ whole genome shotgun (WGS) entry which is preliminary data.</text>
</comment>
<proteinExistence type="predicted"/>
<dbReference type="GeneID" id="98298278"/>
<dbReference type="InterPro" id="IPR050624">
    <property type="entry name" value="HTH-type_Tx_Regulator"/>
</dbReference>
<evidence type="ECO:0000313" key="5">
    <source>
        <dbReference type="Proteomes" id="UP000242712"/>
    </source>
</evidence>
<gene>
    <name evidence="4" type="ORF">CD039_07940</name>
</gene>
<keyword evidence="5" id="KW-1185">Reference proteome</keyword>
<dbReference type="OrthoDB" id="9810250at2"/>
<dbReference type="Pfam" id="PF14278">
    <property type="entry name" value="TetR_C_8"/>
    <property type="match status" value="1"/>
</dbReference>
<feature type="DNA-binding region" description="H-T-H motif" evidence="2">
    <location>
        <begin position="31"/>
        <end position="50"/>
    </location>
</feature>
<dbReference type="PANTHER" id="PTHR43479:SF23">
    <property type="entry name" value="HTH TETR-TYPE DOMAIN-CONTAINING PROTEIN"/>
    <property type="match status" value="1"/>
</dbReference>
<protein>
    <submittedName>
        <fullName evidence="4">TetR family transcriptional regulator</fullName>
    </submittedName>
</protein>
<sequence>MTEDRRIRKTKEAIKYALIDLLKHKTLEKITIKDITESADINRGTFYLHYLDKYDLLEQIEDEYIERLSQSLDYDLFLTPHIDAETFAREFATKILCNILYYIGDNLEFYRVVLNIGHTTRIEEKIRETMFKNMDKHITQQDMISGVPKSYFQSYVAGATISFIKHWVQDDNPPSADLVVDYLFKIVYNGPLRLMASEHSDNQNK</sequence>
<dbReference type="InterPro" id="IPR039532">
    <property type="entry name" value="TetR_C_Firmicutes"/>
</dbReference>
<organism evidence="4 5">
    <name type="scientific">Staphylococcus argensis</name>
    <dbReference type="NCBI Taxonomy" id="1607738"/>
    <lineage>
        <taxon>Bacteria</taxon>
        <taxon>Bacillati</taxon>
        <taxon>Bacillota</taxon>
        <taxon>Bacilli</taxon>
        <taxon>Bacillales</taxon>
        <taxon>Staphylococcaceae</taxon>
        <taxon>Staphylococcus</taxon>
    </lineage>
</organism>
<dbReference type="Gene3D" id="1.10.357.10">
    <property type="entry name" value="Tetracycline Repressor, domain 2"/>
    <property type="match status" value="1"/>
</dbReference>
<evidence type="ECO:0000313" key="4">
    <source>
        <dbReference type="EMBL" id="POA08909.1"/>
    </source>
</evidence>
<accession>A0A2K4FC36</accession>
<dbReference type="InterPro" id="IPR001647">
    <property type="entry name" value="HTH_TetR"/>
</dbReference>
<feature type="domain" description="HTH tetR-type" evidence="3">
    <location>
        <begin position="8"/>
        <end position="68"/>
    </location>
</feature>
<dbReference type="AlphaFoldDB" id="A0A2K4FC36"/>
<reference evidence="4 5" key="1">
    <citation type="submission" date="2017-08" db="EMBL/GenBank/DDBJ databases">
        <title>Draft genome sequences of 64 type strains of genus Staph aureus.</title>
        <authorList>
            <person name="Cole K."/>
            <person name="Golubchik T."/>
            <person name="Russell J."/>
            <person name="Foster D."/>
            <person name="Llewelyn M."/>
            <person name="Wilson D."/>
            <person name="Crook D."/>
            <person name="Paul J."/>
        </authorList>
    </citation>
    <scope>NUCLEOTIDE SEQUENCE [LARGE SCALE GENOMIC DNA]</scope>
    <source>
        <strain evidence="4 5">DSM 29875</strain>
    </source>
</reference>
<dbReference type="Proteomes" id="UP000242712">
    <property type="component" value="Unassembled WGS sequence"/>
</dbReference>
<dbReference type="EMBL" id="PPPX01000011">
    <property type="protein sequence ID" value="POA08909.1"/>
    <property type="molecule type" value="Genomic_DNA"/>
</dbReference>
<dbReference type="InterPro" id="IPR009057">
    <property type="entry name" value="Homeodomain-like_sf"/>
</dbReference>